<dbReference type="RefSeq" id="XP_035544686.1">
    <property type="nucleotide sequence ID" value="XM_035688793.1"/>
</dbReference>
<dbReference type="GO" id="GO:0003824">
    <property type="term" value="F:catalytic activity"/>
    <property type="evidence" value="ECO:0007669"/>
    <property type="project" value="InterPro"/>
</dbReference>
<evidence type="ECO:0000313" key="2">
    <source>
        <dbReference type="Proteomes" id="UP000235220"/>
    </source>
</evidence>
<keyword evidence="2" id="KW-1185">Reference proteome</keyword>
<dbReference type="KEGG" id="jre:118348044"/>
<dbReference type="InterPro" id="IPR036691">
    <property type="entry name" value="Endo/exonu/phosph_ase_sf"/>
</dbReference>
<dbReference type="Proteomes" id="UP000235220">
    <property type="component" value="Chromosome 3"/>
</dbReference>
<gene>
    <name evidence="3" type="primary">LOC118348044</name>
</gene>
<accession>A0A6P9EBH1</accession>
<name>A0A6P9EBH1_JUGRE</name>
<dbReference type="InParanoid" id="A0A6P9EBH1"/>
<dbReference type="GeneID" id="118348044"/>
<dbReference type="SUPFAM" id="SSF56219">
    <property type="entry name" value="DNase I-like"/>
    <property type="match status" value="1"/>
</dbReference>
<evidence type="ECO:0000259" key="1">
    <source>
        <dbReference type="Pfam" id="PF03372"/>
    </source>
</evidence>
<feature type="domain" description="Endonuclease/exonuclease/phosphatase" evidence="1">
    <location>
        <begin position="6"/>
        <end position="225"/>
    </location>
</feature>
<evidence type="ECO:0000313" key="3">
    <source>
        <dbReference type="RefSeq" id="XP_035544686.1"/>
    </source>
</evidence>
<proteinExistence type="predicted"/>
<dbReference type="PANTHER" id="PTHR35218">
    <property type="entry name" value="RNASE H DOMAIN-CONTAINING PROTEIN"/>
    <property type="match status" value="1"/>
</dbReference>
<dbReference type="Gene3D" id="3.60.10.10">
    <property type="entry name" value="Endonuclease/exonuclease/phosphatase"/>
    <property type="match status" value="1"/>
</dbReference>
<dbReference type="OrthoDB" id="1001388at2759"/>
<reference evidence="3" key="1">
    <citation type="submission" date="2025-08" db="UniProtKB">
        <authorList>
            <consortium name="RefSeq"/>
        </authorList>
    </citation>
    <scope>IDENTIFICATION</scope>
    <source>
        <tissue evidence="3">Leaves</tissue>
    </source>
</reference>
<dbReference type="InterPro" id="IPR005135">
    <property type="entry name" value="Endo/exonuclease/phosphatase"/>
</dbReference>
<dbReference type="Pfam" id="PF03372">
    <property type="entry name" value="Exo_endo_phos"/>
    <property type="match status" value="1"/>
</dbReference>
<sequence length="276" mass="32340">MTLLCWNSRGLGNPRGVRVLVALVKEEDPKVLFLQETRLHEKAMERLKYGLGFDNCLAVSSVRRSGIAIYWKKEINVVIKNFLRSHIHASIIDTNAEGEPWFITGVYGQPEAHRRHKTWDLIRSLKMPRDKRWLLMGDFNKVFSSHEKSGGKDNTDKHMQDFRAVVDECELLDLGFQDISFTWCNKREADQCISERFDRCLPNLKWKALVPMANVIHGNVAYSDHVLIKLQLQNDSFQRRGKGYLVLRQCGWWIKVVKWLLRMHGWVVLEKEHWRG</sequence>
<dbReference type="AlphaFoldDB" id="A0A6P9EBH1"/>
<protein>
    <submittedName>
        <fullName evidence="3">Uncharacterized protein LOC118348044</fullName>
    </submittedName>
</protein>
<dbReference type="PANTHER" id="PTHR35218:SF9">
    <property type="entry name" value="ENDONUCLEASE_EXONUCLEASE_PHOSPHATASE DOMAIN-CONTAINING PROTEIN"/>
    <property type="match status" value="1"/>
</dbReference>
<organism evidence="2 3">
    <name type="scientific">Juglans regia</name>
    <name type="common">English walnut</name>
    <dbReference type="NCBI Taxonomy" id="51240"/>
    <lineage>
        <taxon>Eukaryota</taxon>
        <taxon>Viridiplantae</taxon>
        <taxon>Streptophyta</taxon>
        <taxon>Embryophyta</taxon>
        <taxon>Tracheophyta</taxon>
        <taxon>Spermatophyta</taxon>
        <taxon>Magnoliopsida</taxon>
        <taxon>eudicotyledons</taxon>
        <taxon>Gunneridae</taxon>
        <taxon>Pentapetalae</taxon>
        <taxon>rosids</taxon>
        <taxon>fabids</taxon>
        <taxon>Fagales</taxon>
        <taxon>Juglandaceae</taxon>
        <taxon>Juglans</taxon>
    </lineage>
</organism>